<dbReference type="AlphaFoldDB" id="A0A6C0CN66"/>
<sequence>MAAWHVLLTFSLVLLILLRVIYVYKAIVSTSWPKDYRKFRSEMIERKMIETAPKPDTKLPIKLIIVGLAKDILDQLHMNLEYLQEIGKNFELCKFVIVENDSTDGTAEYLQSIQSDTIKVLSFKAGMPDALSHGAATLKRFEVMAFWRNKYMAEIRKPEYDEFTHVMVSDLDHHVGTSFKHVATCFERADWDMVSANGTNSLHGTFEINLYSRIARCIYYDTLAFRDKKYNRTSRRNQSENNLPISKYRTDKKTDVFTLRAPIIDSTSIDWIPVTSAFGGITIYRKDALVNCSYGAYDCEHVVLHDEMIAKGFNRMFINPRFVLYN</sequence>
<name>A0A6C0CN66_9ZZZZ</name>
<dbReference type="EMBL" id="MN739449">
    <property type="protein sequence ID" value="QHT05114.1"/>
    <property type="molecule type" value="Genomic_DNA"/>
</dbReference>
<accession>A0A6C0CN66</accession>
<evidence type="ECO:0000313" key="1">
    <source>
        <dbReference type="EMBL" id="QHT05114.1"/>
    </source>
</evidence>
<reference evidence="1" key="1">
    <citation type="journal article" date="2020" name="Nature">
        <title>Giant virus diversity and host interactions through global metagenomics.</title>
        <authorList>
            <person name="Schulz F."/>
            <person name="Roux S."/>
            <person name="Paez-Espino D."/>
            <person name="Jungbluth S."/>
            <person name="Walsh D.A."/>
            <person name="Denef V.J."/>
            <person name="McMahon K.D."/>
            <person name="Konstantinidis K.T."/>
            <person name="Eloe-Fadrosh E.A."/>
            <person name="Kyrpides N.C."/>
            <person name="Woyke T."/>
        </authorList>
    </citation>
    <scope>NUCLEOTIDE SEQUENCE</scope>
    <source>
        <strain evidence="1">GVMAG-M-3300021354-14</strain>
    </source>
</reference>
<organism evidence="1">
    <name type="scientific">viral metagenome</name>
    <dbReference type="NCBI Taxonomy" id="1070528"/>
    <lineage>
        <taxon>unclassified sequences</taxon>
        <taxon>metagenomes</taxon>
        <taxon>organismal metagenomes</taxon>
    </lineage>
</organism>
<evidence type="ECO:0008006" key="2">
    <source>
        <dbReference type="Google" id="ProtNLM"/>
    </source>
</evidence>
<proteinExistence type="predicted"/>
<protein>
    <recommendedName>
        <fullName evidence="2">Glycosyltransferase 2-like domain-containing protein</fullName>
    </recommendedName>
</protein>